<organism evidence="1 2">
    <name type="scientific">Deinococcus oregonensis</name>
    <dbReference type="NCBI Taxonomy" id="1805970"/>
    <lineage>
        <taxon>Bacteria</taxon>
        <taxon>Thermotogati</taxon>
        <taxon>Deinococcota</taxon>
        <taxon>Deinococci</taxon>
        <taxon>Deinococcales</taxon>
        <taxon>Deinococcaceae</taxon>
        <taxon>Deinococcus</taxon>
    </lineage>
</organism>
<gene>
    <name evidence="1" type="ORF">ACFFLM_22275</name>
</gene>
<evidence type="ECO:0000313" key="1">
    <source>
        <dbReference type="EMBL" id="MFB9994692.1"/>
    </source>
</evidence>
<comment type="caution">
    <text evidence="1">The sequence shown here is derived from an EMBL/GenBank/DDBJ whole genome shotgun (WGS) entry which is preliminary data.</text>
</comment>
<dbReference type="Proteomes" id="UP001589733">
    <property type="component" value="Unassembled WGS sequence"/>
</dbReference>
<accession>A0ABV6B4K7</accession>
<sequence length="68" mass="6877">MISVLSLLMGSSSVLSLVTLILLFTGNIWAMAATAAAALVLAALAIPALVQQEDSDETQGGYVGGIDL</sequence>
<name>A0ABV6B4K7_9DEIO</name>
<evidence type="ECO:0000313" key="2">
    <source>
        <dbReference type="Proteomes" id="UP001589733"/>
    </source>
</evidence>
<dbReference type="RefSeq" id="WP_380015884.1">
    <property type="nucleotide sequence ID" value="NZ_JBHLYR010000063.1"/>
</dbReference>
<keyword evidence="2" id="KW-1185">Reference proteome</keyword>
<reference evidence="1 2" key="1">
    <citation type="submission" date="2024-09" db="EMBL/GenBank/DDBJ databases">
        <authorList>
            <person name="Sun Q."/>
            <person name="Mori K."/>
        </authorList>
    </citation>
    <scope>NUCLEOTIDE SEQUENCE [LARGE SCALE GENOMIC DNA]</scope>
    <source>
        <strain evidence="1 2">JCM 13503</strain>
    </source>
</reference>
<protein>
    <submittedName>
        <fullName evidence="1">Uncharacterized protein</fullName>
    </submittedName>
</protein>
<proteinExistence type="predicted"/>
<dbReference type="EMBL" id="JBHLYR010000063">
    <property type="protein sequence ID" value="MFB9994692.1"/>
    <property type="molecule type" value="Genomic_DNA"/>
</dbReference>